<reference evidence="1 2" key="1">
    <citation type="submission" date="2017-01" db="EMBL/GenBank/DDBJ databases">
        <title>Whole-Genome Shotgun Sequencing of Two beta-Proteobacterial Species in Search of the Bulgecin Biosynthetic Cluster.</title>
        <authorList>
            <person name="Horsman M.E."/>
            <person name="Marous D.R."/>
            <person name="Li R."/>
            <person name="Oliver R.A."/>
            <person name="Byun B."/>
            <person name="Emrich S.J."/>
            <person name="Boggess B."/>
            <person name="Townsend C.A."/>
            <person name="Mobashery S."/>
        </authorList>
    </citation>
    <scope>NUCLEOTIDE SEQUENCE [LARGE SCALE GENOMIC DNA]</scope>
    <source>
        <strain evidence="1 2">ATCC 31363</strain>
    </source>
</reference>
<proteinExistence type="predicted"/>
<accession>A0A2A4EPA8</accession>
<dbReference type="Proteomes" id="UP000218022">
    <property type="component" value="Unassembled WGS sequence"/>
</dbReference>
<organism evidence="1 2">
    <name type="scientific">Paraburkholderia acidicola</name>
    <dbReference type="NCBI Taxonomy" id="1912599"/>
    <lineage>
        <taxon>Bacteria</taxon>
        <taxon>Pseudomonadati</taxon>
        <taxon>Pseudomonadota</taxon>
        <taxon>Betaproteobacteria</taxon>
        <taxon>Burkholderiales</taxon>
        <taxon>Burkholderiaceae</taxon>
        <taxon>Paraburkholderia</taxon>
    </lineage>
</organism>
<dbReference type="AlphaFoldDB" id="A0A2A4EPA8"/>
<evidence type="ECO:0000313" key="1">
    <source>
        <dbReference type="EMBL" id="PCE22507.1"/>
    </source>
</evidence>
<evidence type="ECO:0000313" key="2">
    <source>
        <dbReference type="Proteomes" id="UP000218022"/>
    </source>
</evidence>
<gene>
    <name evidence="1" type="ORF">BWP39_22780</name>
</gene>
<protein>
    <submittedName>
        <fullName evidence="1">Uncharacterized protein</fullName>
    </submittedName>
</protein>
<comment type="caution">
    <text evidence="1">The sequence shown here is derived from an EMBL/GenBank/DDBJ whole genome shotgun (WGS) entry which is preliminary data.</text>
</comment>
<name>A0A2A4EPA8_9BURK</name>
<sequence>METVLDSTSQDFAQTDDGNRLLNQALTREYATTKKKQLEKLRRNIRAADGVHVTDHSSNIS</sequence>
<dbReference type="EMBL" id="MTZV01000006">
    <property type="protein sequence ID" value="PCE22507.1"/>
    <property type="molecule type" value="Genomic_DNA"/>
</dbReference>